<reference evidence="1" key="1">
    <citation type="submission" date="2021-03" db="EMBL/GenBank/DDBJ databases">
        <title>Molecular epidemiology and mechanisms of colistin and carbapenem resistance in Enterobacteriaceae from clinical isolates, the environment and porcine samples in Pretoria, South Africa.</title>
        <authorList>
            <person name="Bogoshi D."/>
            <person name="Mbelle N.M."/>
            <person name="Naidoo V."/>
            <person name="Osei Sekyere J."/>
        </authorList>
    </citation>
    <scope>NUCLEOTIDE SEQUENCE</scope>
    <source>
        <strain evidence="1">C080</strain>
    </source>
</reference>
<comment type="caution">
    <text evidence="1">The sequence shown here is derived from an EMBL/GenBank/DDBJ whole genome shotgun (WGS) entry which is preliminary data.</text>
</comment>
<dbReference type="EMBL" id="JAGETR010000034">
    <property type="protein sequence ID" value="MBO2006701.1"/>
    <property type="molecule type" value="Genomic_DNA"/>
</dbReference>
<name>A0A939SR10_SERMA</name>
<proteinExistence type="predicted"/>
<accession>A0A939SR10</accession>
<organism evidence="1">
    <name type="scientific">Serratia marcescens</name>
    <dbReference type="NCBI Taxonomy" id="615"/>
    <lineage>
        <taxon>Bacteria</taxon>
        <taxon>Pseudomonadati</taxon>
        <taxon>Pseudomonadota</taxon>
        <taxon>Gammaproteobacteria</taxon>
        <taxon>Enterobacterales</taxon>
        <taxon>Yersiniaceae</taxon>
        <taxon>Serratia</taxon>
    </lineage>
</organism>
<gene>
    <name evidence="1" type="ORF">J4732_06035</name>
</gene>
<evidence type="ECO:0000313" key="1">
    <source>
        <dbReference type="EMBL" id="MBO2006701.1"/>
    </source>
</evidence>
<dbReference type="AlphaFoldDB" id="A0A939SR10"/>
<protein>
    <submittedName>
        <fullName evidence="1">Uncharacterized protein</fullName>
    </submittedName>
</protein>
<sequence length="69" mass="7322">MPACTAGGGAIERIARLIAVRQQLPAVRRGLHSADCRTAEPLLAALVHLIVQLARKVSLLAAFVENLLP</sequence>